<dbReference type="EMBL" id="PKSM01000027">
    <property type="protein sequence ID" value="POW20913.1"/>
    <property type="molecule type" value="Genomic_DNA"/>
</dbReference>
<feature type="compositionally biased region" description="Basic residues" evidence="1">
    <location>
        <begin position="226"/>
        <end position="236"/>
    </location>
</feature>
<feature type="compositionally biased region" description="Polar residues" evidence="1">
    <location>
        <begin position="54"/>
        <end position="64"/>
    </location>
</feature>
<gene>
    <name evidence="2" type="ORF">PSHT_02981</name>
</gene>
<name>A0A2S4WGM3_9BASI</name>
<comment type="caution">
    <text evidence="2">The sequence shown here is derived from an EMBL/GenBank/DDBJ whole genome shotgun (WGS) entry which is preliminary data.</text>
</comment>
<feature type="compositionally biased region" description="Low complexity" evidence="1">
    <location>
        <begin position="369"/>
        <end position="383"/>
    </location>
</feature>
<reference evidence="2 3" key="1">
    <citation type="submission" date="2017-12" db="EMBL/GenBank/DDBJ databases">
        <title>Gene loss provides genomic basis for host adaptation in cereal stripe rust fungi.</title>
        <authorList>
            <person name="Xia C."/>
        </authorList>
    </citation>
    <scope>NUCLEOTIDE SEQUENCE [LARGE SCALE GENOMIC DNA]</scope>
    <source>
        <strain evidence="2 3">93TX-2</strain>
    </source>
</reference>
<dbReference type="AlphaFoldDB" id="A0A2S4WGM3"/>
<evidence type="ECO:0000313" key="3">
    <source>
        <dbReference type="Proteomes" id="UP000238274"/>
    </source>
</evidence>
<feature type="compositionally biased region" description="Acidic residues" evidence="1">
    <location>
        <begin position="88"/>
        <end position="98"/>
    </location>
</feature>
<sequence length="482" mass="52484">MSLVMLEVTASGGGGGEVVVLDQHLSVWFRLRNALPGSSSFSKTNSKKEPTHSLKMQQPTQSSGGFKLKLKLKPPPPAEQKEQKREEEEHDQLEESSEEQPSSTKRASSAVKNPLPPAAKKRKTNSQPNIPITINHHQIDSQAPIEQQPTRPRTIKISSSKSNLVPLSDAELLSAAGAGITPYQQAPKPPTTTTKEKGSNVKKTVSNPPVLNNPSPSSGLNPNSTHKPKTKAKKTSSKLANKPTDSFQPITTTEEIEIDIKDRVPALARVEHNYELGPPPPPPVPTLKHLRVGQPPKSLPQFLPAQILEKRTPRVRSWKKVRRQIVGVSGIPFWIWTYAGDQHSEYAIAKHQKLTQVVVPPNPEYLATQQHHQPQPQQQQQQPVPRAVVKQTSAIAASHHVKPSPKRTISGASSRSRHNNQQTNNHHHNEANLTSASSSAAASAVNLGGPVLPASFRRPPMSIVGSPLHTSFNKSGSTAPKS</sequence>
<organism evidence="2 3">
    <name type="scientific">Puccinia striiformis</name>
    <dbReference type="NCBI Taxonomy" id="27350"/>
    <lineage>
        <taxon>Eukaryota</taxon>
        <taxon>Fungi</taxon>
        <taxon>Dikarya</taxon>
        <taxon>Basidiomycota</taxon>
        <taxon>Pucciniomycotina</taxon>
        <taxon>Pucciniomycetes</taxon>
        <taxon>Pucciniales</taxon>
        <taxon>Pucciniaceae</taxon>
        <taxon>Puccinia</taxon>
    </lineage>
</organism>
<reference evidence="3" key="3">
    <citation type="journal article" date="2018" name="Mol. Plant Microbe Interact.">
        <title>Genome sequence resources for the wheat stripe rust pathogen (Puccinia striiformis f. sp. tritici) and the barley stripe rust pathogen (Puccinia striiformis f. sp. hordei).</title>
        <authorList>
            <person name="Xia C."/>
            <person name="Wang M."/>
            <person name="Yin C."/>
            <person name="Cornejo O.E."/>
            <person name="Hulbert S.H."/>
            <person name="Chen X."/>
        </authorList>
    </citation>
    <scope>NUCLEOTIDE SEQUENCE [LARGE SCALE GENOMIC DNA]</scope>
    <source>
        <strain evidence="3">93TX-2</strain>
    </source>
</reference>
<keyword evidence="3" id="KW-1185">Reference proteome</keyword>
<dbReference type="OrthoDB" id="2507835at2759"/>
<feature type="region of interest" description="Disordered" evidence="1">
    <location>
        <begin position="367"/>
        <end position="429"/>
    </location>
</feature>
<evidence type="ECO:0000256" key="1">
    <source>
        <dbReference type="SAM" id="MobiDB-lite"/>
    </source>
</evidence>
<feature type="region of interest" description="Disordered" evidence="1">
    <location>
        <begin position="36"/>
        <end position="165"/>
    </location>
</feature>
<dbReference type="Proteomes" id="UP000238274">
    <property type="component" value="Unassembled WGS sequence"/>
</dbReference>
<accession>A0A2S4WGM3</accession>
<protein>
    <submittedName>
        <fullName evidence="2">Uncharacterized protein</fullName>
    </submittedName>
</protein>
<dbReference type="VEuPathDB" id="FungiDB:PSTT_04953"/>
<feature type="region of interest" description="Disordered" evidence="1">
    <location>
        <begin position="178"/>
        <end position="246"/>
    </location>
</feature>
<feature type="compositionally biased region" description="Low complexity" evidence="1">
    <location>
        <begin position="205"/>
        <end position="225"/>
    </location>
</feature>
<feature type="compositionally biased region" description="Polar residues" evidence="1">
    <location>
        <begin position="468"/>
        <end position="482"/>
    </location>
</feature>
<reference evidence="3" key="2">
    <citation type="journal article" date="2018" name="BMC Genomics">
        <title>Genomic insights into host adaptation between the wheat stripe rust pathogen (Puccinia striiformis f. sp. tritici) and the barley stripe rust pathogen (Puccinia striiformis f. sp. hordei).</title>
        <authorList>
            <person name="Xia C."/>
            <person name="Wang M."/>
            <person name="Yin C."/>
            <person name="Cornejo O.E."/>
            <person name="Hulbert S.H."/>
            <person name="Chen X."/>
        </authorList>
    </citation>
    <scope>NUCLEOTIDE SEQUENCE [LARGE SCALE GENOMIC DNA]</scope>
    <source>
        <strain evidence="3">93TX-2</strain>
    </source>
</reference>
<evidence type="ECO:0000313" key="2">
    <source>
        <dbReference type="EMBL" id="POW20913.1"/>
    </source>
</evidence>
<dbReference type="VEuPathDB" id="FungiDB:PSHT_02981"/>
<proteinExistence type="predicted"/>
<feature type="region of interest" description="Disordered" evidence="1">
    <location>
        <begin position="449"/>
        <end position="482"/>
    </location>
</feature>
<feature type="compositionally biased region" description="Polar residues" evidence="1">
    <location>
        <begin position="125"/>
        <end position="165"/>
    </location>
</feature>